<evidence type="ECO:0000313" key="3">
    <source>
        <dbReference type="Proteomes" id="UP000307217"/>
    </source>
</evidence>
<reference evidence="2 3" key="1">
    <citation type="submission" date="2018-01" db="EMBL/GenBank/DDBJ databases">
        <authorList>
            <person name="Paulsen S."/>
            <person name="Gram L.K."/>
        </authorList>
    </citation>
    <scope>NUCLEOTIDE SEQUENCE [LARGE SCALE GENOMIC DNA]</scope>
    <source>
        <strain evidence="2 3">S3790</strain>
    </source>
</reference>
<dbReference type="Proteomes" id="UP000307217">
    <property type="component" value="Unassembled WGS sequence"/>
</dbReference>
<organism evidence="2 3">
    <name type="scientific">Pseudoalteromonas aurantia</name>
    <dbReference type="NCBI Taxonomy" id="43654"/>
    <lineage>
        <taxon>Bacteria</taxon>
        <taxon>Pseudomonadati</taxon>
        <taxon>Pseudomonadota</taxon>
        <taxon>Gammaproteobacteria</taxon>
        <taxon>Alteromonadales</taxon>
        <taxon>Pseudoalteromonadaceae</taxon>
        <taxon>Pseudoalteromonas</taxon>
    </lineage>
</organism>
<protein>
    <submittedName>
        <fullName evidence="2">Uncharacterized protein</fullName>
    </submittedName>
</protein>
<accession>A0A5S3V4D8</accession>
<feature type="transmembrane region" description="Helical" evidence="1">
    <location>
        <begin position="7"/>
        <end position="26"/>
    </location>
</feature>
<name>A0A5S3V4D8_9GAMM</name>
<dbReference type="OrthoDB" id="6291807at2"/>
<sequence>MKTIDLTVNWMFYSTLLLLCIIIYGVSQTSPLLSNILTISSYLLLAGVLVSLSLAMINRRYVHLDKAGVSYSTGLNTQYIPSDTIVDMQLLQVGFIKVLEVKLSDQTKTRFYSWKMSNEELERTKKIINKQ</sequence>
<keyword evidence="1" id="KW-0812">Transmembrane</keyword>
<feature type="transmembrane region" description="Helical" evidence="1">
    <location>
        <begin position="32"/>
        <end position="57"/>
    </location>
</feature>
<evidence type="ECO:0000256" key="1">
    <source>
        <dbReference type="SAM" id="Phobius"/>
    </source>
</evidence>
<proteinExistence type="predicted"/>
<dbReference type="EMBL" id="PNBX01000085">
    <property type="protein sequence ID" value="TMO65750.1"/>
    <property type="molecule type" value="Genomic_DNA"/>
</dbReference>
<evidence type="ECO:0000313" key="2">
    <source>
        <dbReference type="EMBL" id="TMO65750.1"/>
    </source>
</evidence>
<dbReference type="AlphaFoldDB" id="A0A5S3V4D8"/>
<dbReference type="RefSeq" id="WP_138593006.1">
    <property type="nucleotide sequence ID" value="NZ_PNBX01000085.1"/>
</dbReference>
<keyword evidence="1" id="KW-0472">Membrane</keyword>
<keyword evidence="1" id="KW-1133">Transmembrane helix</keyword>
<comment type="caution">
    <text evidence="2">The sequence shown here is derived from an EMBL/GenBank/DDBJ whole genome shotgun (WGS) entry which is preliminary data.</text>
</comment>
<reference evidence="3" key="2">
    <citation type="submission" date="2019-06" db="EMBL/GenBank/DDBJ databases">
        <title>Co-occurence of chitin degradation, pigmentation and bioactivity in marine Pseudoalteromonas.</title>
        <authorList>
            <person name="Sonnenschein E.C."/>
            <person name="Bech P.K."/>
        </authorList>
    </citation>
    <scope>NUCLEOTIDE SEQUENCE [LARGE SCALE GENOMIC DNA]</scope>
    <source>
        <strain evidence="3">S3790</strain>
    </source>
</reference>
<gene>
    <name evidence="2" type="ORF">CWC19_17240</name>
</gene>